<comment type="caution">
    <text evidence="2">The sequence shown here is derived from an EMBL/GenBank/DDBJ whole genome shotgun (WGS) entry which is preliminary data.</text>
</comment>
<dbReference type="EMBL" id="JAUSVX010000020">
    <property type="protein sequence ID" value="MDQ0474123.1"/>
    <property type="molecule type" value="Genomic_DNA"/>
</dbReference>
<name>A0ABU0JIL9_9HYPH</name>
<sequence>MPTDARRGDPPSGSALPLSCAPAGLPEGRGGGAMACCGGSSSQARRPGKWPGCVLCRIFHILADEPKTPEGDPCVVIPGHIVRKPDPCIYDQFLLMQLGQPVTWDNPDVRIFLGGIEQYTYDLTAGVEYDVEITVHNASRDKPADGTAVAVRWIEFGAGGQIRHPVATLAADVPVWPGTATVATTWRTPDVPGHYCIEIELSHPNDGNPSNNLGWNNTQVYAAHSPVDRPIRIFNRTPGACPAVKEGGGPWLRPHRVFLGWGVLGATASPMLHHSLLHDMAAAPRFLLLMLAGYVLMSLAGLAAEAAYAAMLRARNAQRGQDPRKDRTDCHLVQIAVDSYEYDDASGKAFDPAVVFKGKAPTWPATVTPSSFVFQPGEAFRDVVLHVDAPDGPGPAGHFNVTAWQGGVPSGGVTVTITTGGP</sequence>
<evidence type="ECO:0008006" key="4">
    <source>
        <dbReference type="Google" id="ProtNLM"/>
    </source>
</evidence>
<keyword evidence="1" id="KW-0472">Membrane</keyword>
<evidence type="ECO:0000313" key="3">
    <source>
        <dbReference type="Proteomes" id="UP001242480"/>
    </source>
</evidence>
<protein>
    <recommendedName>
        <fullName evidence="4">CARDB domain-containing protein</fullName>
    </recommendedName>
</protein>
<dbReference type="Proteomes" id="UP001242480">
    <property type="component" value="Unassembled WGS sequence"/>
</dbReference>
<keyword evidence="1" id="KW-0812">Transmembrane</keyword>
<proteinExistence type="predicted"/>
<evidence type="ECO:0000313" key="2">
    <source>
        <dbReference type="EMBL" id="MDQ0474123.1"/>
    </source>
</evidence>
<keyword evidence="1" id="KW-1133">Transmembrane helix</keyword>
<gene>
    <name evidence="2" type="ORF">QO011_007162</name>
</gene>
<keyword evidence="3" id="KW-1185">Reference proteome</keyword>
<accession>A0ABU0JIL9</accession>
<feature type="transmembrane region" description="Helical" evidence="1">
    <location>
        <begin position="286"/>
        <end position="311"/>
    </location>
</feature>
<evidence type="ECO:0000256" key="1">
    <source>
        <dbReference type="SAM" id="Phobius"/>
    </source>
</evidence>
<reference evidence="2 3" key="1">
    <citation type="submission" date="2023-07" db="EMBL/GenBank/DDBJ databases">
        <title>Genomic Encyclopedia of Type Strains, Phase IV (KMG-IV): sequencing the most valuable type-strain genomes for metagenomic binning, comparative biology and taxonomic classification.</title>
        <authorList>
            <person name="Goeker M."/>
        </authorList>
    </citation>
    <scope>NUCLEOTIDE SEQUENCE [LARGE SCALE GENOMIC DNA]</scope>
    <source>
        <strain evidence="2 3">DSM 19619</strain>
    </source>
</reference>
<organism evidence="2 3">
    <name type="scientific">Labrys wisconsinensis</name>
    <dbReference type="NCBI Taxonomy" id="425677"/>
    <lineage>
        <taxon>Bacteria</taxon>
        <taxon>Pseudomonadati</taxon>
        <taxon>Pseudomonadota</taxon>
        <taxon>Alphaproteobacteria</taxon>
        <taxon>Hyphomicrobiales</taxon>
        <taxon>Xanthobacteraceae</taxon>
        <taxon>Labrys</taxon>
    </lineage>
</organism>